<proteinExistence type="predicted"/>
<dbReference type="InterPro" id="IPR016156">
    <property type="entry name" value="FAD/NAD-linked_Rdtase_dimer_sf"/>
</dbReference>
<dbReference type="AlphaFoldDB" id="A0A485BQK0"/>
<dbReference type="EMBL" id="CAADJE010000025">
    <property type="protein sequence ID" value="VFS74496.1"/>
    <property type="molecule type" value="Genomic_DNA"/>
</dbReference>
<sequence>MTRRDPQGALFFSIDADGRLTQLVAFNDARTVKLAKRWMAAGRDLSAVPLDDLAFSLMSLR</sequence>
<name>A0A485BQK0_RAOPL</name>
<dbReference type="InterPro" id="IPR028202">
    <property type="entry name" value="Reductase_C"/>
</dbReference>
<dbReference type="SUPFAM" id="SSF55424">
    <property type="entry name" value="FAD/NAD-linked reductases, dimerisation (C-terminal) domain"/>
    <property type="match status" value="1"/>
</dbReference>
<evidence type="ECO:0000313" key="3">
    <source>
        <dbReference type="Proteomes" id="UP000345637"/>
    </source>
</evidence>
<dbReference type="Pfam" id="PF14759">
    <property type="entry name" value="Reductase_C"/>
    <property type="match status" value="1"/>
</dbReference>
<dbReference type="Gene3D" id="3.30.390.30">
    <property type="match status" value="1"/>
</dbReference>
<protein>
    <recommendedName>
        <fullName evidence="1">Reductase C-terminal domain-containing protein</fullName>
    </recommendedName>
</protein>
<gene>
    <name evidence="2" type="ORF">NCTC12998_04484</name>
</gene>
<dbReference type="Proteomes" id="UP000345637">
    <property type="component" value="Unassembled WGS sequence"/>
</dbReference>
<feature type="domain" description="Reductase C-terminal" evidence="1">
    <location>
        <begin position="3"/>
        <end position="60"/>
    </location>
</feature>
<accession>A0A485BQK0</accession>
<reference evidence="2 3" key="1">
    <citation type="submission" date="2019-03" db="EMBL/GenBank/DDBJ databases">
        <authorList>
            <consortium name="Pathogen Informatics"/>
        </authorList>
    </citation>
    <scope>NUCLEOTIDE SEQUENCE [LARGE SCALE GENOMIC DNA]</scope>
    <source>
        <strain evidence="2 3">NCTC12998</strain>
    </source>
</reference>
<evidence type="ECO:0000313" key="2">
    <source>
        <dbReference type="EMBL" id="VFS74496.1"/>
    </source>
</evidence>
<evidence type="ECO:0000259" key="1">
    <source>
        <dbReference type="Pfam" id="PF14759"/>
    </source>
</evidence>
<organism evidence="2 3">
    <name type="scientific">Raoultella planticola</name>
    <name type="common">Klebsiella planticola</name>
    <dbReference type="NCBI Taxonomy" id="575"/>
    <lineage>
        <taxon>Bacteria</taxon>
        <taxon>Pseudomonadati</taxon>
        <taxon>Pseudomonadota</taxon>
        <taxon>Gammaproteobacteria</taxon>
        <taxon>Enterobacterales</taxon>
        <taxon>Enterobacteriaceae</taxon>
        <taxon>Klebsiella/Raoultella group</taxon>
        <taxon>Raoultella</taxon>
    </lineage>
</organism>